<dbReference type="EMBL" id="BSOJ01000004">
    <property type="protein sequence ID" value="GLR25157.1"/>
    <property type="molecule type" value="Genomic_DNA"/>
</dbReference>
<proteinExistence type="predicted"/>
<evidence type="ECO:0000313" key="2">
    <source>
        <dbReference type="EMBL" id="GLR25157.1"/>
    </source>
</evidence>
<sequence>MNKLSIQKGISTLELVIVIAIGAVGIGTALPNMLQYVDRVRLKSTAKGISHAVEIARKIASRTECPTQVGLLPAGSSGIHVQVIIQPQNGDMGGCNNWRSTVGQNTSGSISAYSATLSGASITNALNLDFDEMTSSLNTVNQNLQLKNGSQHLTLSFGGIGNGIASY</sequence>
<dbReference type="RefSeq" id="WP_284279476.1">
    <property type="nucleotide sequence ID" value="NZ_BSOJ01000004.1"/>
</dbReference>
<keyword evidence="1" id="KW-0812">Transmembrane</keyword>
<protein>
    <submittedName>
        <fullName evidence="2">Uncharacterized protein</fullName>
    </submittedName>
</protein>
<dbReference type="Gene3D" id="3.30.700.10">
    <property type="entry name" value="Glycoprotein, Type 4 Pilin"/>
    <property type="match status" value="1"/>
</dbReference>
<dbReference type="InterPro" id="IPR012902">
    <property type="entry name" value="N_methyl_site"/>
</dbReference>
<keyword evidence="1" id="KW-0472">Membrane</keyword>
<accession>A0ABQ5YRU0</accession>
<evidence type="ECO:0000256" key="1">
    <source>
        <dbReference type="SAM" id="Phobius"/>
    </source>
</evidence>
<keyword evidence="3" id="KW-1185">Reference proteome</keyword>
<keyword evidence="1" id="KW-1133">Transmembrane helix</keyword>
<dbReference type="PROSITE" id="PS00409">
    <property type="entry name" value="PROKAR_NTER_METHYL"/>
    <property type="match status" value="1"/>
</dbReference>
<dbReference type="InterPro" id="IPR045584">
    <property type="entry name" value="Pilin-like"/>
</dbReference>
<evidence type="ECO:0000313" key="3">
    <source>
        <dbReference type="Proteomes" id="UP001156664"/>
    </source>
</evidence>
<name>A0ABQ5YRU0_9BURK</name>
<gene>
    <name evidence="2" type="ORF">GCM10007875_02440</name>
</gene>
<dbReference type="SUPFAM" id="SSF54523">
    <property type="entry name" value="Pili subunits"/>
    <property type="match status" value="1"/>
</dbReference>
<dbReference type="Proteomes" id="UP001156664">
    <property type="component" value="Unassembled WGS sequence"/>
</dbReference>
<organism evidence="2 3">
    <name type="scientific">Limnobacter litoralis</name>
    <dbReference type="NCBI Taxonomy" id="481366"/>
    <lineage>
        <taxon>Bacteria</taxon>
        <taxon>Pseudomonadati</taxon>
        <taxon>Pseudomonadota</taxon>
        <taxon>Betaproteobacteria</taxon>
        <taxon>Burkholderiales</taxon>
        <taxon>Burkholderiaceae</taxon>
        <taxon>Limnobacter</taxon>
    </lineage>
</organism>
<reference evidence="3" key="1">
    <citation type="journal article" date="2019" name="Int. J. Syst. Evol. Microbiol.">
        <title>The Global Catalogue of Microorganisms (GCM) 10K type strain sequencing project: providing services to taxonomists for standard genome sequencing and annotation.</title>
        <authorList>
            <consortium name="The Broad Institute Genomics Platform"/>
            <consortium name="The Broad Institute Genome Sequencing Center for Infectious Disease"/>
            <person name="Wu L."/>
            <person name="Ma J."/>
        </authorList>
    </citation>
    <scope>NUCLEOTIDE SEQUENCE [LARGE SCALE GENOMIC DNA]</scope>
    <source>
        <strain evidence="3">NBRC 105857</strain>
    </source>
</reference>
<comment type="caution">
    <text evidence="2">The sequence shown here is derived from an EMBL/GenBank/DDBJ whole genome shotgun (WGS) entry which is preliminary data.</text>
</comment>
<feature type="transmembrane region" description="Helical" evidence="1">
    <location>
        <begin position="12"/>
        <end position="34"/>
    </location>
</feature>